<keyword evidence="5" id="KW-0442">Lipid degradation</keyword>
<dbReference type="Proteomes" id="UP000240572">
    <property type="component" value="Unassembled WGS sequence"/>
</dbReference>
<comment type="catalytic activity">
    <reaction evidence="1">
        <text>a 1,2-diacyl-sn-glycero-3-phosphocholine + H2O = a 1,2-diacyl-sn-glycero-3-phosphate + choline + H(+)</text>
        <dbReference type="Rhea" id="RHEA:14445"/>
        <dbReference type="ChEBI" id="CHEBI:15354"/>
        <dbReference type="ChEBI" id="CHEBI:15377"/>
        <dbReference type="ChEBI" id="CHEBI:15378"/>
        <dbReference type="ChEBI" id="CHEBI:57643"/>
        <dbReference type="ChEBI" id="CHEBI:58608"/>
        <dbReference type="EC" id="3.1.4.4"/>
    </reaction>
</comment>
<keyword evidence="9" id="KW-1185">Reference proteome</keyword>
<evidence type="ECO:0000256" key="2">
    <source>
        <dbReference type="ARBA" id="ARBA00008664"/>
    </source>
</evidence>
<evidence type="ECO:0000256" key="3">
    <source>
        <dbReference type="ARBA" id="ARBA00012027"/>
    </source>
</evidence>
<proteinExistence type="inferred from homology"/>
<dbReference type="InterPro" id="IPR051406">
    <property type="entry name" value="PLD_domain"/>
</dbReference>
<evidence type="ECO:0000256" key="4">
    <source>
        <dbReference type="ARBA" id="ARBA00022801"/>
    </source>
</evidence>
<dbReference type="InterPro" id="IPR001736">
    <property type="entry name" value="PLipase_D/transphosphatidylase"/>
</dbReference>
<dbReference type="Gene3D" id="3.30.870.10">
    <property type="entry name" value="Endonuclease Chain A"/>
    <property type="match status" value="1"/>
</dbReference>
<evidence type="ECO:0000313" key="8">
    <source>
        <dbReference type="EMBL" id="PSK90837.1"/>
    </source>
</evidence>
<evidence type="ECO:0000256" key="5">
    <source>
        <dbReference type="ARBA" id="ARBA00022963"/>
    </source>
</evidence>
<accession>A0A2P8D0V7</accession>
<comment type="caution">
    <text evidence="8">The sequence shown here is derived from an EMBL/GenBank/DDBJ whole genome shotgun (WGS) entry which is preliminary data.</text>
</comment>
<evidence type="ECO:0000256" key="1">
    <source>
        <dbReference type="ARBA" id="ARBA00000798"/>
    </source>
</evidence>
<dbReference type="EC" id="3.1.4.4" evidence="3"/>
<reference evidence="8 9" key="1">
    <citation type="submission" date="2018-03" db="EMBL/GenBank/DDBJ databases">
        <title>Genomic Encyclopedia of Type Strains, Phase III (KMG-III): the genomes of soil and plant-associated and newly described type strains.</title>
        <authorList>
            <person name="Whitman W."/>
        </authorList>
    </citation>
    <scope>NUCLEOTIDE SEQUENCE [LARGE SCALE GENOMIC DNA]</scope>
    <source>
        <strain evidence="8 9">CGMCC 1.12700</strain>
    </source>
</reference>
<evidence type="ECO:0000259" key="7">
    <source>
        <dbReference type="PROSITE" id="PS50035"/>
    </source>
</evidence>
<dbReference type="GO" id="GO:0004630">
    <property type="term" value="F:phospholipase D activity"/>
    <property type="evidence" value="ECO:0007669"/>
    <property type="project" value="UniProtKB-EC"/>
</dbReference>
<evidence type="ECO:0000256" key="6">
    <source>
        <dbReference type="ARBA" id="ARBA00023098"/>
    </source>
</evidence>
<dbReference type="InterPro" id="IPR025202">
    <property type="entry name" value="PLD-like_dom"/>
</dbReference>
<gene>
    <name evidence="8" type="ORF">B0I18_107249</name>
</gene>
<dbReference type="Pfam" id="PF13091">
    <property type="entry name" value="PLDc_2"/>
    <property type="match status" value="1"/>
</dbReference>
<dbReference type="GO" id="GO:0016891">
    <property type="term" value="F:RNA endonuclease activity producing 5'-phosphomonoesters, hydrolytic mechanism"/>
    <property type="evidence" value="ECO:0007669"/>
    <property type="project" value="TreeGrafter"/>
</dbReference>
<dbReference type="PANTHER" id="PTHR43856:SF1">
    <property type="entry name" value="MITOCHONDRIAL CARDIOLIPIN HYDROLASE"/>
    <property type="match status" value="1"/>
</dbReference>
<dbReference type="CDD" id="cd09174">
    <property type="entry name" value="PLDc_Nuc_like_unchar2"/>
    <property type="match status" value="1"/>
</dbReference>
<name>A0A2P8D0V7_9BACT</name>
<dbReference type="RefSeq" id="WP_106524102.1">
    <property type="nucleotide sequence ID" value="NZ_PYGD01000007.1"/>
</dbReference>
<organism evidence="8 9">
    <name type="scientific">Taibaiella chishuiensis</name>
    <dbReference type="NCBI Taxonomy" id="1434707"/>
    <lineage>
        <taxon>Bacteria</taxon>
        <taxon>Pseudomonadati</taxon>
        <taxon>Bacteroidota</taxon>
        <taxon>Chitinophagia</taxon>
        <taxon>Chitinophagales</taxon>
        <taxon>Chitinophagaceae</taxon>
        <taxon>Taibaiella</taxon>
    </lineage>
</organism>
<keyword evidence="6" id="KW-0443">Lipid metabolism</keyword>
<protein>
    <recommendedName>
        <fullName evidence="3">phospholipase D</fullName>
        <ecNumber evidence="3">3.1.4.4</ecNumber>
    </recommendedName>
</protein>
<sequence length="272" mass="30914">MKLSLLTLDRLKTRIIGDEGPFPYMNGTAILKLFNEVGFKDIYDFQNGGMPGSLSRKNYVFEKMKEINGTGELQKLIEIIASKVHFLSNPQMFDDAISELNTILAEDNFELVDVGKGTYKISGAIVPEQAVVAAHFEENRTKIIEEIRKAKFLIWVAVAWLTDKELLTELRKKKEEGLNIQIVTQDDDINAGLKESVLKVFEAYYKAPKGRYKNLMHHKFCIIDLRTVVHGSYNWTVKAQYNDETVTVTQSADFAAEFAETFMKLKNADDNA</sequence>
<feature type="domain" description="PLD phosphodiesterase" evidence="7">
    <location>
        <begin position="212"/>
        <end position="239"/>
    </location>
</feature>
<dbReference type="PANTHER" id="PTHR43856">
    <property type="entry name" value="CARDIOLIPIN HYDROLASE"/>
    <property type="match status" value="1"/>
</dbReference>
<evidence type="ECO:0000313" key="9">
    <source>
        <dbReference type="Proteomes" id="UP000240572"/>
    </source>
</evidence>
<dbReference type="AlphaFoldDB" id="A0A2P8D0V7"/>
<keyword evidence="4" id="KW-0378">Hydrolase</keyword>
<dbReference type="GO" id="GO:0006793">
    <property type="term" value="P:phosphorus metabolic process"/>
    <property type="evidence" value="ECO:0007669"/>
    <property type="project" value="UniProtKB-ARBA"/>
</dbReference>
<comment type="similarity">
    <text evidence="2">Belongs to the phospholipase D family.</text>
</comment>
<dbReference type="SUPFAM" id="SSF56024">
    <property type="entry name" value="Phospholipase D/nuclease"/>
    <property type="match status" value="1"/>
</dbReference>
<dbReference type="EMBL" id="PYGD01000007">
    <property type="protein sequence ID" value="PSK90837.1"/>
    <property type="molecule type" value="Genomic_DNA"/>
</dbReference>
<dbReference type="PROSITE" id="PS50035">
    <property type="entry name" value="PLD"/>
    <property type="match status" value="1"/>
</dbReference>
<dbReference type="OrthoDB" id="9762009at2"/>
<dbReference type="GO" id="GO:0016042">
    <property type="term" value="P:lipid catabolic process"/>
    <property type="evidence" value="ECO:0007669"/>
    <property type="project" value="UniProtKB-KW"/>
</dbReference>